<evidence type="ECO:0000313" key="3">
    <source>
        <dbReference type="Proteomes" id="UP001147746"/>
    </source>
</evidence>
<name>A0A9W9PUT9_9EURO</name>
<evidence type="ECO:0000256" key="1">
    <source>
        <dbReference type="SAM" id="MobiDB-lite"/>
    </source>
</evidence>
<accession>A0A9W9PUT9</accession>
<dbReference type="OrthoDB" id="4222821at2759"/>
<gene>
    <name evidence="2" type="ORF">N7476_007686</name>
</gene>
<dbReference type="Proteomes" id="UP001147746">
    <property type="component" value="Unassembled WGS sequence"/>
</dbReference>
<protein>
    <submittedName>
        <fullName evidence="2">Uncharacterized protein</fullName>
    </submittedName>
</protein>
<feature type="region of interest" description="Disordered" evidence="1">
    <location>
        <begin position="1"/>
        <end position="20"/>
    </location>
</feature>
<dbReference type="AlphaFoldDB" id="A0A9W9PUT9"/>
<reference evidence="2" key="2">
    <citation type="journal article" date="2023" name="IMA Fungus">
        <title>Comparative genomic study of the Penicillium genus elucidates a diverse pangenome and 15 lateral gene transfer events.</title>
        <authorList>
            <person name="Petersen C."/>
            <person name="Sorensen T."/>
            <person name="Nielsen M.R."/>
            <person name="Sondergaard T.E."/>
            <person name="Sorensen J.L."/>
            <person name="Fitzpatrick D.A."/>
            <person name="Frisvad J.C."/>
            <person name="Nielsen K.L."/>
        </authorList>
    </citation>
    <scope>NUCLEOTIDE SEQUENCE</scope>
    <source>
        <strain evidence="2">IBT 21472</strain>
    </source>
</reference>
<comment type="caution">
    <text evidence="2">The sequence shown here is derived from an EMBL/GenBank/DDBJ whole genome shotgun (WGS) entry which is preliminary data.</text>
</comment>
<organism evidence="2 3">
    <name type="scientific">Penicillium atrosanguineum</name>
    <dbReference type="NCBI Taxonomy" id="1132637"/>
    <lineage>
        <taxon>Eukaryota</taxon>
        <taxon>Fungi</taxon>
        <taxon>Dikarya</taxon>
        <taxon>Ascomycota</taxon>
        <taxon>Pezizomycotina</taxon>
        <taxon>Eurotiomycetes</taxon>
        <taxon>Eurotiomycetidae</taxon>
        <taxon>Eurotiales</taxon>
        <taxon>Aspergillaceae</taxon>
        <taxon>Penicillium</taxon>
    </lineage>
</organism>
<sequence length="314" mass="35226">MHGMWDSPWENNAIPKAEDGPPILTTTDWSSISPFGVRKRLLKLNLDLIEDLELLESGSLMMGSSSLLRGDSSPTVGKLDLPIFRMLSHSTQFLEILEMGIGAAEDSFNLTNFFDSSQEALRIKHNTKPLPTDIMGSSVEDGERTTSSYDSGYSSMMEPSQEQAKALEPQRCDISTALSMLGTYCHLVRVYRAVFTQLYQLFLIIPPADAAAYLLLPNLRFGQFHMDENLTVQVQVLIELGSSMLVKIERTLGMSQGSTREPDGEISTMRFILDESPLVYIRDHIMAQEQFTHGIPLRETMNCLRQLLKDPVNM</sequence>
<reference evidence="2" key="1">
    <citation type="submission" date="2022-12" db="EMBL/GenBank/DDBJ databases">
        <authorList>
            <person name="Petersen C."/>
        </authorList>
    </citation>
    <scope>NUCLEOTIDE SEQUENCE</scope>
    <source>
        <strain evidence="2">IBT 21472</strain>
    </source>
</reference>
<proteinExistence type="predicted"/>
<feature type="region of interest" description="Disordered" evidence="1">
    <location>
        <begin position="132"/>
        <end position="155"/>
    </location>
</feature>
<keyword evidence="3" id="KW-1185">Reference proteome</keyword>
<evidence type="ECO:0000313" key="2">
    <source>
        <dbReference type="EMBL" id="KAJ5311826.1"/>
    </source>
</evidence>
<dbReference type="EMBL" id="JAPZBO010000007">
    <property type="protein sequence ID" value="KAJ5311826.1"/>
    <property type="molecule type" value="Genomic_DNA"/>
</dbReference>
<feature type="compositionally biased region" description="Polar residues" evidence="1">
    <location>
        <begin position="145"/>
        <end position="155"/>
    </location>
</feature>